<evidence type="ECO:0000313" key="10">
    <source>
        <dbReference type="Proteomes" id="UP000593567"/>
    </source>
</evidence>
<feature type="compositionally biased region" description="Pro residues" evidence="7">
    <location>
        <begin position="35"/>
        <end position="49"/>
    </location>
</feature>
<dbReference type="PANTHER" id="PTHR13119:SF12">
    <property type="entry name" value="PROTEIN SUPPRESSOR OF SABLE"/>
    <property type="match status" value="1"/>
</dbReference>
<evidence type="ECO:0000256" key="1">
    <source>
        <dbReference type="ARBA" id="ARBA00022553"/>
    </source>
</evidence>
<dbReference type="InterPro" id="IPR054361">
    <property type="entry name" value="Znf-CCCH_ZC3H4/6/8"/>
</dbReference>
<keyword evidence="2 6" id="KW-0479">Metal-binding</keyword>
<feature type="compositionally biased region" description="Basic and acidic residues" evidence="7">
    <location>
        <begin position="677"/>
        <end position="687"/>
    </location>
</feature>
<feature type="compositionally biased region" description="Polar residues" evidence="7">
    <location>
        <begin position="385"/>
        <end position="394"/>
    </location>
</feature>
<feature type="domain" description="C3H1-type" evidence="8">
    <location>
        <begin position="191"/>
        <end position="214"/>
    </location>
</feature>
<dbReference type="Gene3D" id="4.10.1000.10">
    <property type="entry name" value="Zinc finger, CCCH-type"/>
    <property type="match status" value="1"/>
</dbReference>
<feature type="compositionally biased region" description="Basic and acidic residues" evidence="7">
    <location>
        <begin position="701"/>
        <end position="710"/>
    </location>
</feature>
<dbReference type="GO" id="GO:0008270">
    <property type="term" value="F:zinc ion binding"/>
    <property type="evidence" value="ECO:0007669"/>
    <property type="project" value="UniProtKB-KW"/>
</dbReference>
<feature type="region of interest" description="Disordered" evidence="7">
    <location>
        <begin position="237"/>
        <end position="289"/>
    </location>
</feature>
<feature type="zinc finger region" description="C3H1-type" evidence="6">
    <location>
        <begin position="163"/>
        <end position="190"/>
    </location>
</feature>
<feature type="compositionally biased region" description="Basic and acidic residues" evidence="7">
    <location>
        <begin position="502"/>
        <end position="516"/>
    </location>
</feature>
<evidence type="ECO:0000256" key="2">
    <source>
        <dbReference type="ARBA" id="ARBA00022723"/>
    </source>
</evidence>
<name>A0A7J7J5D5_BUGNE</name>
<feature type="region of interest" description="Disordered" evidence="7">
    <location>
        <begin position="655"/>
        <end position="767"/>
    </location>
</feature>
<dbReference type="GO" id="GO:0003723">
    <property type="term" value="F:RNA binding"/>
    <property type="evidence" value="ECO:0007669"/>
    <property type="project" value="InterPro"/>
</dbReference>
<keyword evidence="1" id="KW-0597">Phosphoprotein</keyword>
<sequence length="767" mass="84100">MYNERWRSPSHTRPNYAGNDRYDGYSGYGEGGRDPPGPYDSPAPDPYASPPDDSSEDEFSETLYSLVGDELMDPSVSAAEKEVLFKKSKIPGLSASKLKKIMKQKQYRERQQMRQKRADYRGSRDRRDRREDMGEKTVKCRYYAEGKCQKGERCQFSHNFIPAKKMEACKFFLQGYCAKGDMCIYLHSEVPCKYYHTGQKCFNADKCKFSHEPLSDSTRPLLEKAILLEETGTFKAERPSLLGSPPKDLANQNKGKEDDSNRPKVSSFDVSDDDGDDANMDHTGHSFTHSLQQTHIPSIFDLDLKPSADMMAKLDAGLYEELTAPLSESDDDRFESPPKRPQSFYSDTFSTPERPERSFGDGMPKPKRNRWGPDLPNQTPPPAVSNDNYNSIQRPGNYGNYNNGGGDADKIVAKKGPLLPIPSSAAGFGPQGTTSGQPPTSTLSSTELNPSTAQAAAANLSKILNALRSNAVVANSHPDPRSSAPDPRSSAPDPRSSVPDPRAADPRVVSDPRNADPRTAAGNSATVADPRVRPTGILPDPRAPNGNIGSSKVDTKAPLSLGSLISSIKKTVPEINGKYTRPIDFNLIPVYVESRASYIPAGAENNQEMLRDPRIKKRVMSMKSEGPASTLPSLPDITADLQRIQNARLNAAPIANSRLSSSSNSSHKPSGDGISYDPRRNSIEKKHSILGQGDQNSNSEINRDVVDKPRNATRTALSKVNPMTPAFNNTSAAYDDDEEEDNSLTIDVAEDDSKMAGSTRTMETAYT</sequence>
<gene>
    <name evidence="9" type="ORF">EB796_020844</name>
</gene>
<feature type="region of interest" description="Disordered" evidence="7">
    <location>
        <begin position="103"/>
        <end position="132"/>
    </location>
</feature>
<feature type="compositionally biased region" description="Polar residues" evidence="7">
    <location>
        <begin position="756"/>
        <end position="767"/>
    </location>
</feature>
<comment type="caution">
    <text evidence="9">The sequence shown here is derived from an EMBL/GenBank/DDBJ whole genome shotgun (WGS) entry which is preliminary data.</text>
</comment>
<dbReference type="PROSITE" id="PS50103">
    <property type="entry name" value="ZF_C3H1"/>
    <property type="match status" value="3"/>
</dbReference>
<dbReference type="AlphaFoldDB" id="A0A7J7J5D5"/>
<feature type="region of interest" description="Disordered" evidence="7">
    <location>
        <begin position="1"/>
        <end position="62"/>
    </location>
</feature>
<evidence type="ECO:0000313" key="9">
    <source>
        <dbReference type="EMBL" id="KAF6020856.1"/>
    </source>
</evidence>
<proteinExistence type="predicted"/>
<dbReference type="Proteomes" id="UP000593567">
    <property type="component" value="Unassembled WGS sequence"/>
</dbReference>
<feature type="zinc finger region" description="C3H1-type" evidence="6">
    <location>
        <begin position="191"/>
        <end position="214"/>
    </location>
</feature>
<dbReference type="InterPro" id="IPR045124">
    <property type="entry name" value="Su(sable)-like"/>
</dbReference>
<feature type="region of interest" description="Disordered" evidence="7">
    <location>
        <begin position="474"/>
        <end position="554"/>
    </location>
</feature>
<keyword evidence="10" id="KW-1185">Reference proteome</keyword>
<dbReference type="Pfam" id="PF00642">
    <property type="entry name" value="zf-CCCH"/>
    <property type="match status" value="2"/>
</dbReference>
<dbReference type="Pfam" id="PF22623">
    <property type="entry name" value="zf-CCCH_9"/>
    <property type="match status" value="1"/>
</dbReference>
<dbReference type="GO" id="GO:0045892">
    <property type="term" value="P:negative regulation of DNA-templated transcription"/>
    <property type="evidence" value="ECO:0007669"/>
    <property type="project" value="InterPro"/>
</dbReference>
<evidence type="ECO:0000256" key="5">
    <source>
        <dbReference type="ARBA" id="ARBA00022833"/>
    </source>
</evidence>
<feature type="compositionally biased region" description="Polar residues" evidence="7">
    <location>
        <begin position="431"/>
        <end position="454"/>
    </location>
</feature>
<evidence type="ECO:0000256" key="6">
    <source>
        <dbReference type="PROSITE-ProRule" id="PRU00723"/>
    </source>
</evidence>
<evidence type="ECO:0000259" key="8">
    <source>
        <dbReference type="PROSITE" id="PS50103"/>
    </source>
</evidence>
<dbReference type="SUPFAM" id="SSF90229">
    <property type="entry name" value="CCCH zinc finger"/>
    <property type="match status" value="3"/>
</dbReference>
<organism evidence="9 10">
    <name type="scientific">Bugula neritina</name>
    <name type="common">Brown bryozoan</name>
    <name type="synonym">Sertularia neritina</name>
    <dbReference type="NCBI Taxonomy" id="10212"/>
    <lineage>
        <taxon>Eukaryota</taxon>
        <taxon>Metazoa</taxon>
        <taxon>Spiralia</taxon>
        <taxon>Lophotrochozoa</taxon>
        <taxon>Bryozoa</taxon>
        <taxon>Gymnolaemata</taxon>
        <taxon>Cheilostomatida</taxon>
        <taxon>Flustrina</taxon>
        <taxon>Buguloidea</taxon>
        <taxon>Bugulidae</taxon>
        <taxon>Bugula</taxon>
    </lineage>
</organism>
<dbReference type="InterPro" id="IPR000571">
    <property type="entry name" value="Znf_CCCH"/>
</dbReference>
<evidence type="ECO:0000256" key="7">
    <source>
        <dbReference type="SAM" id="MobiDB-lite"/>
    </source>
</evidence>
<dbReference type="SMART" id="SM00356">
    <property type="entry name" value="ZnF_C3H1"/>
    <property type="match status" value="3"/>
</dbReference>
<keyword evidence="4 6" id="KW-0863">Zinc-finger</keyword>
<feature type="compositionally biased region" description="Basic and acidic residues" evidence="7">
    <location>
        <begin position="106"/>
        <end position="132"/>
    </location>
</feature>
<protein>
    <submittedName>
        <fullName evidence="9">ZC3H6</fullName>
    </submittedName>
</protein>
<evidence type="ECO:0000256" key="3">
    <source>
        <dbReference type="ARBA" id="ARBA00022737"/>
    </source>
</evidence>
<feature type="compositionally biased region" description="Low complexity" evidence="7">
    <location>
        <begin position="481"/>
        <end position="501"/>
    </location>
</feature>
<dbReference type="PANTHER" id="PTHR13119">
    <property type="entry name" value="ZINC FINGER CCCH DOMAIN-CONTAINING PROTEI"/>
    <property type="match status" value="1"/>
</dbReference>
<feature type="region of interest" description="Disordered" evidence="7">
    <location>
        <begin position="326"/>
        <end position="455"/>
    </location>
</feature>
<dbReference type="GO" id="GO:0005634">
    <property type="term" value="C:nucleus"/>
    <property type="evidence" value="ECO:0007669"/>
    <property type="project" value="TreeGrafter"/>
</dbReference>
<dbReference type="InterPro" id="IPR036855">
    <property type="entry name" value="Znf_CCCH_sf"/>
</dbReference>
<feature type="domain" description="C3H1-type" evidence="8">
    <location>
        <begin position="134"/>
        <end position="161"/>
    </location>
</feature>
<feature type="zinc finger region" description="C3H1-type" evidence="6">
    <location>
        <begin position="134"/>
        <end position="161"/>
    </location>
</feature>
<feature type="domain" description="C3H1-type" evidence="8">
    <location>
        <begin position="163"/>
        <end position="190"/>
    </location>
</feature>
<dbReference type="OrthoDB" id="411372at2759"/>
<reference evidence="9" key="1">
    <citation type="submission" date="2020-06" db="EMBL/GenBank/DDBJ databases">
        <title>Draft genome of Bugula neritina, a colonial animal packing powerful symbionts and potential medicines.</title>
        <authorList>
            <person name="Rayko M."/>
        </authorList>
    </citation>
    <scope>NUCLEOTIDE SEQUENCE [LARGE SCALE GENOMIC DNA]</scope>
    <source>
        <strain evidence="9">Kwan_BN1</strain>
    </source>
</reference>
<accession>A0A7J7J5D5</accession>
<dbReference type="EMBL" id="VXIV02003142">
    <property type="protein sequence ID" value="KAF6020856.1"/>
    <property type="molecule type" value="Genomic_DNA"/>
</dbReference>
<keyword evidence="3" id="KW-0677">Repeat</keyword>
<keyword evidence="5 6" id="KW-0862">Zinc</keyword>
<feature type="compositionally biased region" description="Low complexity" evidence="7">
    <location>
        <begin position="657"/>
        <end position="668"/>
    </location>
</feature>
<evidence type="ECO:0000256" key="4">
    <source>
        <dbReference type="ARBA" id="ARBA00022771"/>
    </source>
</evidence>